<dbReference type="InterPro" id="IPR053737">
    <property type="entry name" value="Type_II_TA_Toxin"/>
</dbReference>
<dbReference type="PROSITE" id="PS51459">
    <property type="entry name" value="FIDO"/>
    <property type="match status" value="1"/>
</dbReference>
<dbReference type="InterPro" id="IPR003812">
    <property type="entry name" value="Fido"/>
</dbReference>
<accession>A0A2P8D6L5</accession>
<dbReference type="Pfam" id="PF02661">
    <property type="entry name" value="Fic"/>
    <property type="match status" value="1"/>
</dbReference>
<dbReference type="NCBIfam" id="TIGR01550">
    <property type="entry name" value="DOC_P1"/>
    <property type="match status" value="1"/>
</dbReference>
<evidence type="ECO:0000259" key="1">
    <source>
        <dbReference type="PROSITE" id="PS51459"/>
    </source>
</evidence>
<dbReference type="EMBL" id="PYGA01000017">
    <property type="protein sequence ID" value="PSK92866.1"/>
    <property type="molecule type" value="Genomic_DNA"/>
</dbReference>
<dbReference type="GO" id="GO:0016301">
    <property type="term" value="F:kinase activity"/>
    <property type="evidence" value="ECO:0007669"/>
    <property type="project" value="InterPro"/>
</dbReference>
<dbReference type="InterPro" id="IPR006440">
    <property type="entry name" value="Doc"/>
</dbReference>
<proteinExistence type="predicted"/>
<organism evidence="2 3">
    <name type="scientific">Murinocardiopsis flavida</name>
    <dbReference type="NCBI Taxonomy" id="645275"/>
    <lineage>
        <taxon>Bacteria</taxon>
        <taxon>Bacillati</taxon>
        <taxon>Actinomycetota</taxon>
        <taxon>Actinomycetes</taxon>
        <taxon>Streptosporangiales</taxon>
        <taxon>Nocardiopsidaceae</taxon>
        <taxon>Murinocardiopsis</taxon>
    </lineage>
</organism>
<dbReference type="PANTHER" id="PTHR39426:SF1">
    <property type="entry name" value="HOMOLOGY TO DEATH-ON-CURING PROTEIN OF PHAGE P1"/>
    <property type="match status" value="1"/>
</dbReference>
<dbReference type="OrthoDB" id="9802752at2"/>
<reference evidence="2 3" key="1">
    <citation type="submission" date="2018-03" db="EMBL/GenBank/DDBJ databases">
        <title>Genomic Encyclopedia of Archaeal and Bacterial Type Strains, Phase II (KMG-II): from individual species to whole genera.</title>
        <authorList>
            <person name="Goeker M."/>
        </authorList>
    </citation>
    <scope>NUCLEOTIDE SEQUENCE [LARGE SCALE GENOMIC DNA]</scope>
    <source>
        <strain evidence="2 3">DSM 45312</strain>
    </source>
</reference>
<evidence type="ECO:0000313" key="3">
    <source>
        <dbReference type="Proteomes" id="UP000240542"/>
    </source>
</evidence>
<dbReference type="Proteomes" id="UP000240542">
    <property type="component" value="Unassembled WGS sequence"/>
</dbReference>
<protein>
    <submittedName>
        <fullName evidence="2">Death-on-curing protein</fullName>
    </submittedName>
</protein>
<dbReference type="PANTHER" id="PTHR39426">
    <property type="entry name" value="HOMOLOGY TO DEATH-ON-CURING PROTEIN OF PHAGE P1"/>
    <property type="match status" value="1"/>
</dbReference>
<keyword evidence="3" id="KW-1185">Reference proteome</keyword>
<gene>
    <name evidence="2" type="ORF">CLV63_11775</name>
</gene>
<name>A0A2P8D6L5_9ACTN</name>
<dbReference type="AlphaFoldDB" id="A0A2P8D6L5"/>
<evidence type="ECO:0000313" key="2">
    <source>
        <dbReference type="EMBL" id="PSK92866.1"/>
    </source>
</evidence>
<comment type="caution">
    <text evidence="2">The sequence shown here is derived from an EMBL/GenBank/DDBJ whole genome shotgun (WGS) entry which is preliminary data.</text>
</comment>
<dbReference type="RefSeq" id="WP_106585150.1">
    <property type="nucleotide sequence ID" value="NZ_PYGA01000017.1"/>
</dbReference>
<feature type="domain" description="Fido" evidence="1">
    <location>
        <begin position="5"/>
        <end position="121"/>
    </location>
</feature>
<sequence>MTAYLSLEQVLSVAEAAVGETPSVRDLGLLDSAVHRPQSEMFGRELYPDLFTKAAALLHSIALNRPLYDGNKRLAWTATDVFLRVNGVQIGPAEDDAYDFMISVADGTLSEVEEIAKVLRSWAEPR</sequence>
<dbReference type="Gene3D" id="1.20.120.1870">
    <property type="entry name" value="Fic/DOC protein, Fido domain"/>
    <property type="match status" value="1"/>
</dbReference>